<dbReference type="WBParaSite" id="BTMF_0001786101-mRNA-1">
    <property type="protein sequence ID" value="BTMF_0001786101-mRNA-1"/>
    <property type="gene ID" value="BTMF_0001786101"/>
</dbReference>
<feature type="region of interest" description="Disordered" evidence="2">
    <location>
        <begin position="92"/>
        <end position="123"/>
    </location>
</feature>
<evidence type="ECO:0000313" key="5">
    <source>
        <dbReference type="EMBL" id="VDO56016.1"/>
    </source>
</evidence>
<dbReference type="Gene3D" id="1.20.5.320">
    <property type="entry name" value="6-Phosphogluconate Dehydrogenase, domain 3"/>
    <property type="match status" value="1"/>
</dbReference>
<gene>
    <name evidence="5" type="ORF">BTMF_LOCUS15825</name>
</gene>
<reference evidence="5 6" key="2">
    <citation type="submission" date="2018-11" db="EMBL/GenBank/DDBJ databases">
        <authorList>
            <consortium name="Pathogen Informatics"/>
        </authorList>
    </citation>
    <scope>NUCLEOTIDE SEQUENCE [LARGE SCALE GENOMIC DNA]</scope>
</reference>
<dbReference type="STRING" id="42155.A0A0R3RCT9"/>
<accession>A0A0R3RCT9</accession>
<proteinExistence type="predicted"/>
<evidence type="ECO:0000313" key="7">
    <source>
        <dbReference type="WBParaSite" id="BTMF_0001786101-mRNA-1"/>
    </source>
</evidence>
<keyword evidence="6" id="KW-1185">Reference proteome</keyword>
<dbReference type="EMBL" id="UZAG01023203">
    <property type="protein sequence ID" value="VDO56016.1"/>
    <property type="molecule type" value="Genomic_DNA"/>
</dbReference>
<sequence length="180" mass="18777">MAERLVIALGMAASAFIMGLSVIAVIFLFSNINDLYSDVIIEMTDFKEIADDTWSKILSVRSNELHNENKYERNFESLVLRAKRQFPAHCQCSASSDRCPKGPPGPQGDPGLKGLDGANGDDGRPGVNGVALLATFHIPGGCINCPAGPPGPPGEPGLPGGIGVPGDCAKRGPDGKPGQP</sequence>
<keyword evidence="3" id="KW-0472">Membrane</keyword>
<organism evidence="7">
    <name type="scientific">Brugia timori</name>
    <dbReference type="NCBI Taxonomy" id="42155"/>
    <lineage>
        <taxon>Eukaryota</taxon>
        <taxon>Metazoa</taxon>
        <taxon>Ecdysozoa</taxon>
        <taxon>Nematoda</taxon>
        <taxon>Chromadorea</taxon>
        <taxon>Rhabditida</taxon>
        <taxon>Spirurina</taxon>
        <taxon>Spiruromorpha</taxon>
        <taxon>Filarioidea</taxon>
        <taxon>Onchocercidae</taxon>
        <taxon>Brugia</taxon>
    </lineage>
</organism>
<keyword evidence="3" id="KW-1133">Transmembrane helix</keyword>
<keyword evidence="3" id="KW-0812">Transmembrane</keyword>
<reference evidence="7" key="1">
    <citation type="submission" date="2017-02" db="UniProtKB">
        <authorList>
            <consortium name="WormBaseParasite"/>
        </authorList>
    </citation>
    <scope>IDENTIFICATION</scope>
</reference>
<evidence type="ECO:0000256" key="2">
    <source>
        <dbReference type="SAM" id="MobiDB-lite"/>
    </source>
</evidence>
<dbReference type="PANTHER" id="PTHR24637:SF271">
    <property type="entry name" value="NEMATODE CUTICLE COLLAGEN N-TERMINAL DOMAIN-CONTAINING PROTEIN"/>
    <property type="match status" value="1"/>
</dbReference>
<dbReference type="PANTHER" id="PTHR24637">
    <property type="entry name" value="COLLAGEN"/>
    <property type="match status" value="1"/>
</dbReference>
<dbReference type="Proteomes" id="UP000280834">
    <property type="component" value="Unassembled WGS sequence"/>
</dbReference>
<name>A0A0R3RCT9_9BILA</name>
<dbReference type="AlphaFoldDB" id="A0A0R3RCT9"/>
<feature type="transmembrane region" description="Helical" evidence="3">
    <location>
        <begin position="6"/>
        <end position="29"/>
    </location>
</feature>
<dbReference type="GO" id="GO:0042302">
    <property type="term" value="F:structural constituent of cuticle"/>
    <property type="evidence" value="ECO:0007669"/>
    <property type="project" value="InterPro"/>
</dbReference>
<dbReference type="SMART" id="SM01088">
    <property type="entry name" value="Col_cuticle_N"/>
    <property type="match status" value="1"/>
</dbReference>
<keyword evidence="1" id="KW-0677">Repeat</keyword>
<dbReference type="InterPro" id="IPR002486">
    <property type="entry name" value="Col_cuticle_N"/>
</dbReference>
<evidence type="ECO:0000259" key="4">
    <source>
        <dbReference type="SMART" id="SM01088"/>
    </source>
</evidence>
<evidence type="ECO:0000313" key="6">
    <source>
        <dbReference type="Proteomes" id="UP000280834"/>
    </source>
</evidence>
<feature type="domain" description="Nematode cuticle collagen N-terminal" evidence="4">
    <location>
        <begin position="5"/>
        <end position="57"/>
    </location>
</feature>
<protein>
    <submittedName>
        <fullName evidence="7">Col_cuticle_N domain-containing protein</fullName>
    </submittedName>
</protein>
<dbReference type="Pfam" id="PF01484">
    <property type="entry name" value="Col_cuticle_N"/>
    <property type="match status" value="1"/>
</dbReference>
<evidence type="ECO:0000256" key="3">
    <source>
        <dbReference type="SAM" id="Phobius"/>
    </source>
</evidence>
<feature type="region of interest" description="Disordered" evidence="2">
    <location>
        <begin position="148"/>
        <end position="180"/>
    </location>
</feature>
<evidence type="ECO:0000256" key="1">
    <source>
        <dbReference type="ARBA" id="ARBA00022737"/>
    </source>
</evidence>